<name>A0ABU6HMI1_9RHOB</name>
<dbReference type="Proteomes" id="UP001348149">
    <property type="component" value="Unassembled WGS sequence"/>
</dbReference>
<comment type="caution">
    <text evidence="1">The sequence shown here is derived from an EMBL/GenBank/DDBJ whole genome shotgun (WGS) entry which is preliminary data.</text>
</comment>
<reference evidence="1 2" key="1">
    <citation type="submission" date="2024-01" db="EMBL/GenBank/DDBJ databases">
        <title>Mesobacterium rodlantinim sp. nov., isolated from shallow sea hydrothermal systems off Kueishantao Island.</title>
        <authorList>
            <person name="Su Z."/>
            <person name="Tang K."/>
        </authorList>
    </citation>
    <scope>NUCLEOTIDE SEQUENCE [LARGE SCALE GENOMIC DNA]</scope>
    <source>
        <strain evidence="1 2">TK19101</strain>
    </source>
</reference>
<proteinExistence type="predicted"/>
<accession>A0ABU6HMI1</accession>
<gene>
    <name evidence="1" type="ORF">VK792_15310</name>
</gene>
<evidence type="ECO:0000313" key="2">
    <source>
        <dbReference type="Proteomes" id="UP001348149"/>
    </source>
</evidence>
<dbReference type="RefSeq" id="WP_326298593.1">
    <property type="nucleotide sequence ID" value="NZ_JAYLLH010000026.1"/>
</dbReference>
<sequence length="265" mass="29591">MDRDQTAKIAEQVSIMMQLDRTRHHVPTEIDTKAMANVPAYIASVFEEANAVGSMLSPTEAYNLINKRVSQIQAQLYLMRVEMENRFTRDPSKIYEDPLAISAYGERIETTTKLPRTFSFGPEILAYGWYPLEQSGDESRRWMRPGDLSVACVPHLGTVDQIVEVEGYLLEAEQLDSLEIRIGDTVAEIERSEGNPTHFVARMTLSAEAIRPASFVSIEFRLNAFRQPNAMDTRLLGANIGHFTIRPVVADAPADAEAEAGKADT</sequence>
<dbReference type="EMBL" id="JAYLLH010000026">
    <property type="protein sequence ID" value="MEC3862658.1"/>
    <property type="molecule type" value="Genomic_DNA"/>
</dbReference>
<organism evidence="1 2">
    <name type="scientific">Mesobacterium hydrothermale</name>
    <dbReference type="NCBI Taxonomy" id="3111907"/>
    <lineage>
        <taxon>Bacteria</taxon>
        <taxon>Pseudomonadati</taxon>
        <taxon>Pseudomonadota</taxon>
        <taxon>Alphaproteobacteria</taxon>
        <taxon>Rhodobacterales</taxon>
        <taxon>Roseobacteraceae</taxon>
        <taxon>Mesobacterium</taxon>
    </lineage>
</organism>
<keyword evidence="2" id="KW-1185">Reference proteome</keyword>
<protein>
    <submittedName>
        <fullName evidence="1">Uncharacterized protein</fullName>
    </submittedName>
</protein>
<evidence type="ECO:0000313" key="1">
    <source>
        <dbReference type="EMBL" id="MEC3862658.1"/>
    </source>
</evidence>